<feature type="transmembrane region" description="Helical" evidence="6">
    <location>
        <begin position="48"/>
        <end position="67"/>
    </location>
</feature>
<dbReference type="EMBL" id="PGTM01000206">
    <property type="protein sequence ID" value="PJF35107.1"/>
    <property type="molecule type" value="Genomic_DNA"/>
</dbReference>
<evidence type="ECO:0000256" key="4">
    <source>
        <dbReference type="ARBA" id="ARBA00022989"/>
    </source>
</evidence>
<dbReference type="CDD" id="cd06581">
    <property type="entry name" value="TM_PBP1_LivM_like"/>
    <property type="match status" value="1"/>
</dbReference>
<feature type="transmembrane region" description="Helical" evidence="6">
    <location>
        <begin position="352"/>
        <end position="379"/>
    </location>
</feature>
<evidence type="ECO:0000256" key="6">
    <source>
        <dbReference type="SAM" id="Phobius"/>
    </source>
</evidence>
<accession>A0A2M8Q0Q4</accession>
<dbReference type="GO" id="GO:0015658">
    <property type="term" value="F:branched-chain amino acid transmembrane transporter activity"/>
    <property type="evidence" value="ECO:0007669"/>
    <property type="project" value="InterPro"/>
</dbReference>
<feature type="transmembrane region" description="Helical" evidence="6">
    <location>
        <begin position="19"/>
        <end position="36"/>
    </location>
</feature>
<dbReference type="PANTHER" id="PTHR30482:SF10">
    <property type="entry name" value="HIGH-AFFINITY BRANCHED-CHAIN AMINO ACID TRANSPORT PROTEIN BRAE"/>
    <property type="match status" value="1"/>
</dbReference>
<organism evidence="8 9">
    <name type="scientific">Candidatus Thermofonsia Clade 1 bacterium</name>
    <dbReference type="NCBI Taxonomy" id="2364210"/>
    <lineage>
        <taxon>Bacteria</taxon>
        <taxon>Bacillati</taxon>
        <taxon>Chloroflexota</taxon>
        <taxon>Candidatus Thermofontia</taxon>
        <taxon>Candidatus Thermofonsia Clade 1</taxon>
    </lineage>
</organism>
<name>A0A2M8Q0Q4_9CHLR</name>
<feature type="transmembrane region" description="Helical" evidence="6">
    <location>
        <begin position="103"/>
        <end position="123"/>
    </location>
</feature>
<dbReference type="AlphaFoldDB" id="A0A2M8Q0Q4"/>
<accession>A0A2M8PC24</accession>
<evidence type="ECO:0000256" key="2">
    <source>
        <dbReference type="ARBA" id="ARBA00022475"/>
    </source>
</evidence>
<dbReference type="InterPro" id="IPR043428">
    <property type="entry name" value="LivM-like"/>
</dbReference>
<proteinExistence type="predicted"/>
<protein>
    <submittedName>
        <fullName evidence="8">Branched-chain amino acid ABC transporter permease</fullName>
    </submittedName>
</protein>
<feature type="transmembrane region" description="Helical" evidence="6">
    <location>
        <begin position="190"/>
        <end position="209"/>
    </location>
</feature>
<evidence type="ECO:0000313" key="9">
    <source>
        <dbReference type="Proteomes" id="UP000228947"/>
    </source>
</evidence>
<keyword evidence="2" id="KW-1003">Cell membrane</keyword>
<feature type="transmembrane region" description="Helical" evidence="6">
    <location>
        <begin position="161"/>
        <end position="184"/>
    </location>
</feature>
<gene>
    <name evidence="7" type="ORF">CUN49_12255</name>
    <name evidence="8" type="ORF">CUN50_00290</name>
</gene>
<feature type="transmembrane region" description="Helical" evidence="6">
    <location>
        <begin position="73"/>
        <end position="91"/>
    </location>
</feature>
<feature type="transmembrane region" description="Helical" evidence="6">
    <location>
        <begin position="129"/>
        <end position="149"/>
    </location>
</feature>
<feature type="transmembrane region" description="Helical" evidence="6">
    <location>
        <begin position="266"/>
        <end position="286"/>
    </location>
</feature>
<comment type="subcellular location">
    <subcellularLocation>
        <location evidence="1">Cell membrane</location>
        <topology evidence="1">Multi-pass membrane protein</topology>
    </subcellularLocation>
</comment>
<evidence type="ECO:0000256" key="3">
    <source>
        <dbReference type="ARBA" id="ARBA00022692"/>
    </source>
</evidence>
<evidence type="ECO:0000256" key="5">
    <source>
        <dbReference type="ARBA" id="ARBA00023136"/>
    </source>
</evidence>
<dbReference type="Proteomes" id="UP000229681">
    <property type="component" value="Unassembled WGS sequence"/>
</dbReference>
<evidence type="ECO:0000313" key="10">
    <source>
        <dbReference type="Proteomes" id="UP000229681"/>
    </source>
</evidence>
<dbReference type="Pfam" id="PF02653">
    <property type="entry name" value="BPD_transp_2"/>
    <property type="match status" value="1"/>
</dbReference>
<dbReference type="EMBL" id="PGTL01000001">
    <property type="protein sequence ID" value="PJF43396.1"/>
    <property type="molecule type" value="Genomic_DNA"/>
</dbReference>
<keyword evidence="5 6" id="KW-0472">Membrane</keyword>
<dbReference type="PANTHER" id="PTHR30482">
    <property type="entry name" value="HIGH-AFFINITY BRANCHED-CHAIN AMINO ACID TRANSPORT SYSTEM PERMEASE"/>
    <property type="match status" value="1"/>
</dbReference>
<feature type="transmembrane region" description="Helical" evidence="6">
    <location>
        <begin position="317"/>
        <end position="340"/>
    </location>
</feature>
<dbReference type="Proteomes" id="UP000228947">
    <property type="component" value="Unassembled WGS sequence"/>
</dbReference>
<evidence type="ECO:0000313" key="8">
    <source>
        <dbReference type="EMBL" id="PJF43396.1"/>
    </source>
</evidence>
<feature type="transmembrane region" description="Helical" evidence="6">
    <location>
        <begin position="423"/>
        <end position="441"/>
    </location>
</feature>
<dbReference type="InterPro" id="IPR001851">
    <property type="entry name" value="ABC_transp_permease"/>
</dbReference>
<keyword evidence="3 6" id="KW-0812">Transmembrane</keyword>
<reference evidence="9 10" key="1">
    <citation type="submission" date="2017-11" db="EMBL/GenBank/DDBJ databases">
        <title>Evolution of Phototrophy in the Chloroflexi Phylum Driven by Horizontal Gene Transfer.</title>
        <authorList>
            <person name="Ward L.M."/>
            <person name="Hemp J."/>
            <person name="Shih P.M."/>
            <person name="Mcglynn S.E."/>
            <person name="Fischer W."/>
        </authorList>
    </citation>
    <scope>NUCLEOTIDE SEQUENCE [LARGE SCALE GENOMIC DNA]</scope>
    <source>
        <strain evidence="8">CP1_1M</strain>
        <strain evidence="7">JP3_13</strain>
    </source>
</reference>
<comment type="caution">
    <text evidence="8">The sequence shown here is derived from an EMBL/GenBank/DDBJ whole genome shotgun (WGS) entry which is preliminary data.</text>
</comment>
<keyword evidence="4 6" id="KW-1133">Transmembrane helix</keyword>
<dbReference type="GO" id="GO:0005886">
    <property type="term" value="C:plasma membrane"/>
    <property type="evidence" value="ECO:0007669"/>
    <property type="project" value="UniProtKB-SubCell"/>
</dbReference>
<sequence>MATYTISENKSPQLNWREALPTIFAIAYVLVVFTLLRSLSRTDLWFPTYSAILFPMFVFSPFIIFALKIPLELRAVLIAIIGLVLMPILGMQDSFYLELITQIAIFAAMAIGLNVVVGFAGLLDLGYVAFFAVGAYLWGIFTSNANTIVRATGAQAAPEMFWLFLFLGVIAAAITGILLGLPVLRLRGDYLAIVTLGFGEIIRILVSNLSNISSNRRNPINITNGAQGLPGIVSPPLPDFAFQAVEGLTNALGLPVNNVRAFTYQLFYYGLVLLVCGLAALIAARLDNSPIGRAWTAIREDEVAAQAMGVPKVKMKLLAFAMGASFAGAMGVIFAARNTFVSPESFSFIQSIFILAIVIVGGMGSIRGAILGAVIVTLLNLQVLKNFSLQINALKNIDWVVPILNFPIRDWPQQLEPARYERFVFGLLLIIMMIFRPSGVWPAKRRQMELQEAMGKEEIPEKEIEADVVVIKPEDLLSQEPKEKP</sequence>
<evidence type="ECO:0000313" key="7">
    <source>
        <dbReference type="EMBL" id="PJF35107.1"/>
    </source>
</evidence>
<evidence type="ECO:0000256" key="1">
    <source>
        <dbReference type="ARBA" id="ARBA00004651"/>
    </source>
</evidence>